<proteinExistence type="predicted"/>
<accession>A0A195DEP8</accession>
<name>A0A195DEP8_9HYME</name>
<evidence type="ECO:0000313" key="2">
    <source>
        <dbReference type="Proteomes" id="UP000078492"/>
    </source>
</evidence>
<dbReference type="Proteomes" id="UP000078492">
    <property type="component" value="Unassembled WGS sequence"/>
</dbReference>
<reference evidence="1 2" key="1">
    <citation type="submission" date="2015-09" db="EMBL/GenBank/DDBJ databases">
        <title>Trachymyrmex cornetzi WGS genome.</title>
        <authorList>
            <person name="Nygaard S."/>
            <person name="Hu H."/>
            <person name="Boomsma J."/>
            <person name="Zhang G."/>
        </authorList>
    </citation>
    <scope>NUCLEOTIDE SEQUENCE [LARGE SCALE GENOMIC DNA]</scope>
    <source>
        <strain evidence="1">Tcor2-1</strain>
        <tissue evidence="1">Whole body</tissue>
    </source>
</reference>
<keyword evidence="2" id="KW-1185">Reference proteome</keyword>
<gene>
    <name evidence="1" type="ORF">ALC57_16558</name>
</gene>
<dbReference type="AlphaFoldDB" id="A0A195DEP8"/>
<feature type="non-terminal residue" evidence="1">
    <location>
        <position position="1"/>
    </location>
</feature>
<evidence type="ECO:0000313" key="1">
    <source>
        <dbReference type="EMBL" id="KYN11346.1"/>
    </source>
</evidence>
<dbReference type="EMBL" id="KQ980934">
    <property type="protein sequence ID" value="KYN11346.1"/>
    <property type="molecule type" value="Genomic_DNA"/>
</dbReference>
<sequence length="50" mass="6110">LKQIIFSYDTSYKSDGNIYRSNEKKKEYPIYKFCHIFYNSGEKIYCLKNK</sequence>
<organism evidence="1 2">
    <name type="scientific">Trachymyrmex cornetzi</name>
    <dbReference type="NCBI Taxonomy" id="471704"/>
    <lineage>
        <taxon>Eukaryota</taxon>
        <taxon>Metazoa</taxon>
        <taxon>Ecdysozoa</taxon>
        <taxon>Arthropoda</taxon>
        <taxon>Hexapoda</taxon>
        <taxon>Insecta</taxon>
        <taxon>Pterygota</taxon>
        <taxon>Neoptera</taxon>
        <taxon>Endopterygota</taxon>
        <taxon>Hymenoptera</taxon>
        <taxon>Apocrita</taxon>
        <taxon>Aculeata</taxon>
        <taxon>Formicoidea</taxon>
        <taxon>Formicidae</taxon>
        <taxon>Myrmicinae</taxon>
        <taxon>Trachymyrmex</taxon>
    </lineage>
</organism>
<protein>
    <submittedName>
        <fullName evidence="1">Uncharacterized protein</fullName>
    </submittedName>
</protein>